<gene>
    <name evidence="2" type="ordered locus">CNE_1c04280</name>
</gene>
<dbReference type="HOGENOM" id="CLU_688618_0_0_4"/>
<dbReference type="AlphaFoldDB" id="G0EUT2"/>
<proteinExistence type="predicted"/>
<reference evidence="2 3" key="1">
    <citation type="journal article" date="2011" name="J. Bacteriol.">
        <title>Complete genome sequence of the type strain Cupriavidus necator N-1.</title>
        <authorList>
            <person name="Poehlein A."/>
            <person name="Kusian B."/>
            <person name="Friedrich B."/>
            <person name="Daniel R."/>
            <person name="Bowien B."/>
        </authorList>
    </citation>
    <scope>NUCLEOTIDE SEQUENCE [LARGE SCALE GENOMIC DNA]</scope>
    <source>
        <strain evidence="3">ATCC 43291 / DSM 13513 / CCUG 52238 / LMG 8453 / N-1</strain>
    </source>
</reference>
<dbReference type="KEGG" id="cnc:CNE_1c04280"/>
<name>G0EUT2_CUPNN</name>
<sequence length="356" mass="34186">MPLMRNRGASIVQHIDLKLAAIPLACLAILLAGCGGGGGDSAPANAAPSASVAGPAGANGKTILSGTNAPTADAGTDGDFYLNATTSTLYGPKAGGAWPAGVSLVGPQGVAGAPGAVLLHGAADPTAADGGEGSFYLNTTTNTLFGPKTAEGWPAGVSVVGLTGPVGPAGPAGSDGAAGAQGPQGEKGEKGDTGETGATGPQGQQGEAGGNGGAGATIYTANFAVYNSPDGNGTYVMTGTGLDRQSIDPNFGAVMPVGCSGGLTLNASLAGAVPDDEVKYTLAAYRVASGAALETIAPLAITDASACSLGATVRTCSAPATTTVAANDIVQVQVSGNRNFKWGGALYVSLSCKSSS</sequence>
<feature type="compositionally biased region" description="Low complexity" evidence="1">
    <location>
        <begin position="195"/>
        <end position="205"/>
    </location>
</feature>
<dbReference type="Pfam" id="PF01391">
    <property type="entry name" value="Collagen"/>
    <property type="match status" value="1"/>
</dbReference>
<dbReference type="EMBL" id="CP002877">
    <property type="protein sequence ID" value="AEI75793.1"/>
    <property type="molecule type" value="Genomic_DNA"/>
</dbReference>
<evidence type="ECO:0000313" key="2">
    <source>
        <dbReference type="EMBL" id="AEI75793.1"/>
    </source>
</evidence>
<organism evidence="2 3">
    <name type="scientific">Cupriavidus necator (strain ATCC 43291 / DSM 13513 / CCUG 52238 / LMG 8453 / N-1)</name>
    <name type="common">Ralstonia eutropha</name>
    <dbReference type="NCBI Taxonomy" id="1042878"/>
    <lineage>
        <taxon>Bacteria</taxon>
        <taxon>Pseudomonadati</taxon>
        <taxon>Pseudomonadota</taxon>
        <taxon>Betaproteobacteria</taxon>
        <taxon>Burkholderiales</taxon>
        <taxon>Burkholderiaceae</taxon>
        <taxon>Cupriavidus</taxon>
    </lineage>
</organism>
<accession>G0EUT2</accession>
<dbReference type="PROSITE" id="PS51257">
    <property type="entry name" value="PROKAR_LIPOPROTEIN"/>
    <property type="match status" value="1"/>
</dbReference>
<evidence type="ECO:0000313" key="3">
    <source>
        <dbReference type="Proteomes" id="UP000006798"/>
    </source>
</evidence>
<dbReference type="InterPro" id="IPR008160">
    <property type="entry name" value="Collagen"/>
</dbReference>
<feature type="region of interest" description="Disordered" evidence="1">
    <location>
        <begin position="166"/>
        <end position="211"/>
    </location>
</feature>
<dbReference type="PANTHER" id="PTHR24637:SF428">
    <property type="entry name" value="SCAVENGER RECEPTOR CLASS A MEMBER 3"/>
    <property type="match status" value="1"/>
</dbReference>
<dbReference type="PANTHER" id="PTHR24637">
    <property type="entry name" value="COLLAGEN"/>
    <property type="match status" value="1"/>
</dbReference>
<evidence type="ECO:0000256" key="1">
    <source>
        <dbReference type="SAM" id="MobiDB-lite"/>
    </source>
</evidence>
<feature type="compositionally biased region" description="Low complexity" evidence="1">
    <location>
        <begin position="166"/>
        <end position="184"/>
    </location>
</feature>
<protein>
    <submittedName>
        <fullName evidence="2">Hypothetical membrane protein</fullName>
    </submittedName>
</protein>
<dbReference type="Proteomes" id="UP000006798">
    <property type="component" value="Chromosome 1"/>
</dbReference>